<dbReference type="PANTHER" id="PTHR46889">
    <property type="entry name" value="TRANSPOSASE INSF FOR INSERTION SEQUENCE IS3B-RELATED"/>
    <property type="match status" value="1"/>
</dbReference>
<comment type="caution">
    <text evidence="3">The sequence shown here is derived from an EMBL/GenBank/DDBJ whole genome shotgun (WGS) entry which is preliminary data.</text>
</comment>
<organism evidence="3 4">
    <name type="scientific">Roseibaca calidilacus</name>
    <dbReference type="NCBI Taxonomy" id="1666912"/>
    <lineage>
        <taxon>Bacteria</taxon>
        <taxon>Pseudomonadati</taxon>
        <taxon>Pseudomonadota</taxon>
        <taxon>Alphaproteobacteria</taxon>
        <taxon>Rhodobacterales</taxon>
        <taxon>Paracoccaceae</taxon>
        <taxon>Roseinatronobacter</taxon>
    </lineage>
</organism>
<dbReference type="InterPro" id="IPR050900">
    <property type="entry name" value="Transposase_IS3/IS150/IS904"/>
</dbReference>
<dbReference type="InterPro" id="IPR048020">
    <property type="entry name" value="Transpos_IS3"/>
</dbReference>
<name>A0ABM9VUQ6_9RHOB</name>
<proteinExistence type="predicted"/>
<sequence>MTAFIADHREVFGVEPICRVLQIAPSTFYARAAIARNPDLACNRAKQYAHDLVKIKQVHKKSRGRYGARKVWHQLRRDKQDIARCTVERLMQISGLHGVTRGKKKTTIPDPAQPCPDDKVNRQFKAAFPNQLWVSDFTYVSTWRGMVYVAFIIDVFARKIVGWRVSTSMTTSFVLDALNQAVCQRCPAESDGLIHHSDRGSQYLSIRYTERLADAGIDTSVGSVGDSYDNALAESTIGLFKTEVINFLGPWKSMSQVEWETLQWVSWYNTERLHSAIGHKPPQEVEEQFYASMNNLEKVA</sequence>
<dbReference type="Proteomes" id="UP000182045">
    <property type="component" value="Unassembled WGS sequence"/>
</dbReference>
<keyword evidence="4" id="KW-1185">Reference proteome</keyword>
<dbReference type="Pfam" id="PF00665">
    <property type="entry name" value="rve"/>
    <property type="match status" value="1"/>
</dbReference>
<evidence type="ECO:0000313" key="4">
    <source>
        <dbReference type="Proteomes" id="UP000182045"/>
    </source>
</evidence>
<dbReference type="EMBL" id="FBYC01000004">
    <property type="protein sequence ID" value="CUX81276.1"/>
    <property type="molecule type" value="Genomic_DNA"/>
</dbReference>
<dbReference type="PANTHER" id="PTHR46889:SF5">
    <property type="entry name" value="INTEGRASE PROTEIN"/>
    <property type="match status" value="1"/>
</dbReference>
<dbReference type="InterPro" id="IPR036397">
    <property type="entry name" value="RNaseH_sf"/>
</dbReference>
<evidence type="ECO:0000259" key="1">
    <source>
        <dbReference type="PROSITE" id="PS50994"/>
    </source>
</evidence>
<gene>
    <name evidence="2" type="ORF">Ga0058931_1663</name>
    <name evidence="3" type="ORF">Ga0058931_2210</name>
</gene>
<dbReference type="NCBIfam" id="NF033516">
    <property type="entry name" value="transpos_IS3"/>
    <property type="match status" value="1"/>
</dbReference>
<feature type="domain" description="Integrase catalytic" evidence="1">
    <location>
        <begin position="125"/>
        <end position="289"/>
    </location>
</feature>
<dbReference type="EMBL" id="FBYC01000004">
    <property type="protein sequence ID" value="CUX82173.1"/>
    <property type="molecule type" value="Genomic_DNA"/>
</dbReference>
<dbReference type="Pfam" id="PF13333">
    <property type="entry name" value="rve_2"/>
    <property type="match status" value="1"/>
</dbReference>
<protein>
    <submittedName>
        <fullName evidence="3">Transposase InsO and inactivated derivatives</fullName>
    </submittedName>
</protein>
<dbReference type="InterPro" id="IPR001584">
    <property type="entry name" value="Integrase_cat-core"/>
</dbReference>
<dbReference type="PROSITE" id="PS50994">
    <property type="entry name" value="INTEGRASE"/>
    <property type="match status" value="1"/>
</dbReference>
<dbReference type="Gene3D" id="3.30.420.10">
    <property type="entry name" value="Ribonuclease H-like superfamily/Ribonuclease H"/>
    <property type="match status" value="1"/>
</dbReference>
<evidence type="ECO:0000313" key="2">
    <source>
        <dbReference type="EMBL" id="CUX81276.1"/>
    </source>
</evidence>
<dbReference type="InterPro" id="IPR025948">
    <property type="entry name" value="HTH-like_dom"/>
</dbReference>
<dbReference type="SUPFAM" id="SSF53098">
    <property type="entry name" value="Ribonuclease H-like"/>
    <property type="match status" value="1"/>
</dbReference>
<dbReference type="InterPro" id="IPR012337">
    <property type="entry name" value="RNaseH-like_sf"/>
</dbReference>
<evidence type="ECO:0000313" key="3">
    <source>
        <dbReference type="EMBL" id="CUX82173.1"/>
    </source>
</evidence>
<dbReference type="Pfam" id="PF13276">
    <property type="entry name" value="HTH_21"/>
    <property type="match status" value="1"/>
</dbReference>
<accession>A0ABM9VUQ6</accession>
<reference evidence="3 4" key="1">
    <citation type="submission" date="2016-01" db="EMBL/GenBank/DDBJ databases">
        <authorList>
            <person name="Varghese N."/>
        </authorList>
    </citation>
    <scope>NUCLEOTIDE SEQUENCE [LARGE SCALE GENOMIC DNA]</scope>
    <source>
        <strain evidence="3 4">HL-91</strain>
    </source>
</reference>